<dbReference type="PROSITE" id="PS51724">
    <property type="entry name" value="SPOR"/>
    <property type="match status" value="1"/>
</dbReference>
<keyword evidence="2 4" id="KW-0456">Lyase</keyword>
<dbReference type="PANTHER" id="PTHR34183">
    <property type="entry name" value="ENDOLYTIC PEPTIDOGLYCAN TRANSGLYCOSYLASE RLPA"/>
    <property type="match status" value="1"/>
</dbReference>
<dbReference type="Pfam" id="PF05036">
    <property type="entry name" value="SPOR"/>
    <property type="match status" value="1"/>
</dbReference>
<dbReference type="Gene3D" id="2.40.40.10">
    <property type="entry name" value="RlpA-like domain"/>
    <property type="match status" value="1"/>
</dbReference>
<dbReference type="RefSeq" id="WP_312747613.1">
    <property type="nucleotide sequence ID" value="NZ_CP116968.1"/>
</dbReference>
<comment type="similarity">
    <text evidence="4 5">Belongs to the RlpA family.</text>
</comment>
<dbReference type="AlphaFoldDB" id="A0AA96JWU5"/>
<dbReference type="HAMAP" id="MF_02071">
    <property type="entry name" value="RlpA"/>
    <property type="match status" value="1"/>
</dbReference>
<comment type="function">
    <text evidence="4">Lytic transglycosylase with a strong preference for naked glycan strands that lack stem peptides.</text>
</comment>
<feature type="signal peptide" evidence="4">
    <location>
        <begin position="1"/>
        <end position="25"/>
    </location>
</feature>
<dbReference type="SUPFAM" id="SSF110997">
    <property type="entry name" value="Sporulation related repeat"/>
    <property type="match status" value="1"/>
</dbReference>
<evidence type="ECO:0000256" key="1">
    <source>
        <dbReference type="ARBA" id="ARBA00022729"/>
    </source>
</evidence>
<dbReference type="InterPro" id="IPR012997">
    <property type="entry name" value="RplA"/>
</dbReference>
<evidence type="ECO:0000259" key="6">
    <source>
        <dbReference type="PROSITE" id="PS51724"/>
    </source>
</evidence>
<protein>
    <recommendedName>
        <fullName evidence="4">Probable endolytic peptidoglycan transglycosylase RlpA</fullName>
        <ecNumber evidence="4">4.2.2.-</ecNumber>
    </recommendedName>
</protein>
<evidence type="ECO:0000256" key="4">
    <source>
        <dbReference type="HAMAP-Rule" id="MF_02071"/>
    </source>
</evidence>
<proteinExistence type="inferred from homology"/>
<dbReference type="CDD" id="cd22268">
    <property type="entry name" value="DPBB_RlpA-like"/>
    <property type="match status" value="1"/>
</dbReference>
<organism evidence="7 8">
    <name type="scientific">Candidatus Nitrospira neomarina</name>
    <dbReference type="NCBI Taxonomy" id="3020899"/>
    <lineage>
        <taxon>Bacteria</taxon>
        <taxon>Pseudomonadati</taxon>
        <taxon>Nitrospirota</taxon>
        <taxon>Nitrospiria</taxon>
        <taxon>Nitrospirales</taxon>
        <taxon>Nitrospiraceae</taxon>
        <taxon>Nitrospira</taxon>
    </lineage>
</organism>
<dbReference type="InterPro" id="IPR034718">
    <property type="entry name" value="RlpA"/>
</dbReference>
<dbReference type="EC" id="4.2.2.-" evidence="4"/>
<gene>
    <name evidence="4" type="primary">rlpA</name>
    <name evidence="7" type="ORF">PQG83_05420</name>
</gene>
<dbReference type="InterPro" id="IPR009009">
    <property type="entry name" value="RlpA-like_DPBB"/>
</dbReference>
<feature type="chain" id="PRO_5041505960" description="Probable endolytic peptidoglycan transglycosylase RlpA" evidence="4">
    <location>
        <begin position="26"/>
        <end position="222"/>
    </location>
</feature>
<dbReference type="PANTHER" id="PTHR34183:SF1">
    <property type="entry name" value="ENDOLYTIC PEPTIDOGLYCAN TRANSGLYCOSYLASE RLPA"/>
    <property type="match status" value="1"/>
</dbReference>
<evidence type="ECO:0000256" key="5">
    <source>
        <dbReference type="RuleBase" id="RU003495"/>
    </source>
</evidence>
<sequence precursor="true">MNSGIPVKRICLILTFLLMAGCAGGQSQTEPMIPDTFEQGVASWYGPSFHGNPTANGEPYDMWALTAAHPTLPFGTQVLVQSLDTGKSVTVRINDRGPFIRGRIIDLSYGAARELAMIGRGTENVSLTILKSTKASSGNMSKGGSDRYWVQVGSFSTLTQAVALHEQLAYHYPNIRLTTVDLPSGQWHRVQIGTFPSQEKAKIVAIELEKQFDLDSLLIQGN</sequence>
<feature type="domain" description="SPOR" evidence="6">
    <location>
        <begin position="142"/>
        <end position="221"/>
    </location>
</feature>
<dbReference type="Gene3D" id="3.30.70.1070">
    <property type="entry name" value="Sporulation related repeat"/>
    <property type="match status" value="1"/>
</dbReference>
<name>A0AA96JWU5_9BACT</name>
<dbReference type="KEGG" id="nneo:PQG83_05420"/>
<evidence type="ECO:0000256" key="3">
    <source>
        <dbReference type="ARBA" id="ARBA00023316"/>
    </source>
</evidence>
<evidence type="ECO:0000256" key="2">
    <source>
        <dbReference type="ARBA" id="ARBA00023239"/>
    </source>
</evidence>
<dbReference type="GO" id="GO:0071555">
    <property type="term" value="P:cell wall organization"/>
    <property type="evidence" value="ECO:0007669"/>
    <property type="project" value="UniProtKB-KW"/>
</dbReference>
<dbReference type="Pfam" id="PF03330">
    <property type="entry name" value="DPBB_1"/>
    <property type="match status" value="1"/>
</dbReference>
<keyword evidence="3 4" id="KW-0961">Cell wall biogenesis/degradation</keyword>
<dbReference type="Proteomes" id="UP001302494">
    <property type="component" value="Chromosome"/>
</dbReference>
<evidence type="ECO:0000313" key="8">
    <source>
        <dbReference type="Proteomes" id="UP001302494"/>
    </source>
</evidence>
<accession>A0AA96JWU5</accession>
<dbReference type="GO" id="GO:0000270">
    <property type="term" value="P:peptidoglycan metabolic process"/>
    <property type="evidence" value="ECO:0007669"/>
    <property type="project" value="UniProtKB-UniRule"/>
</dbReference>
<dbReference type="GO" id="GO:0042834">
    <property type="term" value="F:peptidoglycan binding"/>
    <property type="evidence" value="ECO:0007669"/>
    <property type="project" value="InterPro"/>
</dbReference>
<evidence type="ECO:0000313" key="7">
    <source>
        <dbReference type="EMBL" id="WNM63192.1"/>
    </source>
</evidence>
<dbReference type="SUPFAM" id="SSF50685">
    <property type="entry name" value="Barwin-like endoglucanases"/>
    <property type="match status" value="1"/>
</dbReference>
<dbReference type="InterPro" id="IPR036908">
    <property type="entry name" value="RlpA-like_sf"/>
</dbReference>
<keyword evidence="8" id="KW-1185">Reference proteome</keyword>
<dbReference type="EMBL" id="CP116968">
    <property type="protein sequence ID" value="WNM63192.1"/>
    <property type="molecule type" value="Genomic_DNA"/>
</dbReference>
<dbReference type="GO" id="GO:0008932">
    <property type="term" value="F:lytic endotransglycosylase activity"/>
    <property type="evidence" value="ECO:0007669"/>
    <property type="project" value="UniProtKB-UniRule"/>
</dbReference>
<dbReference type="NCBIfam" id="TIGR00413">
    <property type="entry name" value="rlpA"/>
    <property type="match status" value="1"/>
</dbReference>
<keyword evidence="1 4" id="KW-0732">Signal</keyword>
<dbReference type="InterPro" id="IPR007730">
    <property type="entry name" value="SPOR-like_dom"/>
</dbReference>
<reference evidence="7 8" key="1">
    <citation type="submission" date="2023-01" db="EMBL/GenBank/DDBJ databases">
        <title>Cultivation and genomic characterization of new, ubiquitous marine nitrite-oxidizing bacteria from the Nitrospirales.</title>
        <authorList>
            <person name="Mueller A.J."/>
            <person name="Daebeler A."/>
            <person name="Herbold C.W."/>
            <person name="Kirkegaard R.H."/>
            <person name="Daims H."/>
        </authorList>
    </citation>
    <scope>NUCLEOTIDE SEQUENCE [LARGE SCALE GENOMIC DNA]</scope>
    <source>
        <strain evidence="7 8">DK</strain>
    </source>
</reference>
<dbReference type="InterPro" id="IPR036680">
    <property type="entry name" value="SPOR-like_sf"/>
</dbReference>